<proteinExistence type="predicted"/>
<organism evidence="1 2">
    <name type="scientific">Iphiclides podalirius</name>
    <name type="common">scarce swallowtail</name>
    <dbReference type="NCBI Taxonomy" id="110791"/>
    <lineage>
        <taxon>Eukaryota</taxon>
        <taxon>Metazoa</taxon>
        <taxon>Ecdysozoa</taxon>
        <taxon>Arthropoda</taxon>
        <taxon>Hexapoda</taxon>
        <taxon>Insecta</taxon>
        <taxon>Pterygota</taxon>
        <taxon>Neoptera</taxon>
        <taxon>Endopterygota</taxon>
        <taxon>Lepidoptera</taxon>
        <taxon>Glossata</taxon>
        <taxon>Ditrysia</taxon>
        <taxon>Papilionoidea</taxon>
        <taxon>Papilionidae</taxon>
        <taxon>Papilioninae</taxon>
        <taxon>Iphiclides</taxon>
    </lineage>
</organism>
<evidence type="ECO:0000313" key="1">
    <source>
        <dbReference type="EMBL" id="CAH2076856.1"/>
    </source>
</evidence>
<sequence length="95" mass="10710">MNGFSYKASSGRCSRDKNKRRLCRSALTNRRTAFTGTVDACASRFSCDRPARGTVWRRGRSGSPWGVSQLAPIPLRRCFIGKKLMRPFTVKPRTV</sequence>
<feature type="non-terminal residue" evidence="1">
    <location>
        <position position="95"/>
    </location>
</feature>
<gene>
    <name evidence="1" type="ORF">IPOD504_LOCUS17444</name>
</gene>
<keyword evidence="2" id="KW-1185">Reference proteome</keyword>
<name>A0ABN8J9G9_9NEOP</name>
<dbReference type="Proteomes" id="UP000837857">
    <property type="component" value="Chromosome 9"/>
</dbReference>
<reference evidence="1" key="1">
    <citation type="submission" date="2022-03" db="EMBL/GenBank/DDBJ databases">
        <authorList>
            <person name="Martin H S."/>
        </authorList>
    </citation>
    <scope>NUCLEOTIDE SEQUENCE</scope>
</reference>
<evidence type="ECO:0000313" key="2">
    <source>
        <dbReference type="Proteomes" id="UP000837857"/>
    </source>
</evidence>
<dbReference type="EMBL" id="OW152821">
    <property type="protein sequence ID" value="CAH2076856.1"/>
    <property type="molecule type" value="Genomic_DNA"/>
</dbReference>
<accession>A0ABN8J9G9</accession>
<protein>
    <submittedName>
        <fullName evidence="1">Uncharacterized protein</fullName>
    </submittedName>
</protein>